<evidence type="ECO:0000256" key="1">
    <source>
        <dbReference type="SAM" id="Phobius"/>
    </source>
</evidence>
<reference evidence="2" key="2">
    <citation type="submission" date="2014-06" db="EMBL/GenBank/DDBJ databases">
        <authorList>
            <person name="Hu T."/>
            <person name="Eisen M.B."/>
            <person name="Thornton K.R."/>
            <person name="Andolfatto P."/>
        </authorList>
    </citation>
    <scope>NUCLEOTIDE SEQUENCE</scope>
    <source>
        <strain evidence="2">W501</strain>
    </source>
</reference>
<feature type="transmembrane region" description="Helical" evidence="1">
    <location>
        <begin position="60"/>
        <end position="85"/>
    </location>
</feature>
<dbReference type="OrthoDB" id="7851253at2759"/>
<organism evidence="2">
    <name type="scientific">Drosophila simulans</name>
    <name type="common">Fruit fly</name>
    <dbReference type="NCBI Taxonomy" id="7240"/>
    <lineage>
        <taxon>Eukaryota</taxon>
        <taxon>Metazoa</taxon>
        <taxon>Ecdysozoa</taxon>
        <taxon>Arthropoda</taxon>
        <taxon>Hexapoda</taxon>
        <taxon>Insecta</taxon>
        <taxon>Pterygota</taxon>
        <taxon>Neoptera</taxon>
        <taxon>Endopterygota</taxon>
        <taxon>Diptera</taxon>
        <taxon>Brachycera</taxon>
        <taxon>Muscomorpha</taxon>
        <taxon>Ephydroidea</taxon>
        <taxon>Drosophilidae</taxon>
        <taxon>Drosophila</taxon>
        <taxon>Sophophora</taxon>
    </lineage>
</organism>
<dbReference type="Bgee" id="FBgn0270164">
    <property type="expression patterns" value="Expressed in male reproductive system and 2 other cell types or tissues"/>
</dbReference>
<reference evidence="2" key="3">
    <citation type="submission" date="2015-04" db="EMBL/GenBank/DDBJ databases">
        <authorList>
            <consortium name="FlyBase"/>
        </authorList>
    </citation>
    <scope>NUCLEOTIDE SEQUENCE</scope>
    <source>
        <strain evidence="2">W501</strain>
    </source>
</reference>
<keyword evidence="1" id="KW-0472">Membrane</keyword>
<proteinExistence type="predicted"/>
<protein>
    <submittedName>
        <fullName evidence="2">Uncharacterized protein</fullName>
    </submittedName>
</protein>
<name>A0A0J9R393_DROSI</name>
<dbReference type="AlphaFoldDB" id="A0A0J9R393"/>
<keyword evidence="1" id="KW-1133">Transmembrane helix</keyword>
<gene>
    <name evidence="2" type="primary">Dsim\GD28874</name>
    <name evidence="2" type="ORF">Dsimw501_GD28874</name>
</gene>
<accession>A0A0J9R393</accession>
<sequence>MDWFNNICEESRLKFFPNLQTVKTKRKYEIGLMSADECYSFIRKNLKSRNVVEEELLWKIPILLVCFGCIIVILFAVCFTVQCLITKVKTAEVPKSFDFDICEVEKAKAQPIHKASQIDQPEKATNCCTCLKSNVL</sequence>
<dbReference type="Proteomes" id="UP000035880">
    <property type="component" value="Chromosome 2L"/>
</dbReference>
<dbReference type="KEGG" id="dsi:Dsimw501_GD28874"/>
<dbReference type="EMBL" id="CM002910">
    <property type="protein sequence ID" value="KMY90737.1"/>
    <property type="molecule type" value="Genomic_DNA"/>
</dbReference>
<keyword evidence="1" id="KW-0812">Transmembrane</keyword>
<reference evidence="2" key="1">
    <citation type="journal article" date="2013" name="Genome Res.">
        <title>A second-generation assembly of the Drosophila simulans genome provides new insights into patterns of lineage-specific divergence.</title>
        <authorList>
            <person name="Hu T.T."/>
            <person name="Eisen M.B."/>
            <person name="Thornton K.R."/>
            <person name="Andolfatto P."/>
        </authorList>
    </citation>
    <scope>NUCLEOTIDE SEQUENCE [LARGE SCALE GENOMIC DNA]</scope>
    <source>
        <strain evidence="2">W501</strain>
    </source>
</reference>
<evidence type="ECO:0000313" key="2">
    <source>
        <dbReference type="EMBL" id="KMY90737.1"/>
    </source>
</evidence>